<organism evidence="1 2">
    <name type="scientific">Parendozoicomonas callyspongiae</name>
    <dbReference type="NCBI Taxonomy" id="2942213"/>
    <lineage>
        <taxon>Bacteria</taxon>
        <taxon>Pseudomonadati</taxon>
        <taxon>Pseudomonadota</taxon>
        <taxon>Gammaproteobacteria</taxon>
        <taxon>Oceanospirillales</taxon>
        <taxon>Endozoicomonadaceae</taxon>
        <taxon>Parendozoicomonas</taxon>
    </lineage>
</organism>
<dbReference type="Proteomes" id="UP001203338">
    <property type="component" value="Unassembled WGS sequence"/>
</dbReference>
<accession>A0ABT0PL07</accession>
<proteinExistence type="predicted"/>
<sequence>MSNILPFKKPSQKDKNRGKIMCRSNLHKWAVDKEKVFDVKSGKLVTTYICTRCGKTKSRAH</sequence>
<keyword evidence="2" id="KW-1185">Reference proteome</keyword>
<evidence type="ECO:0000313" key="2">
    <source>
        <dbReference type="Proteomes" id="UP001203338"/>
    </source>
</evidence>
<protein>
    <submittedName>
        <fullName evidence="1">Uncharacterized protein</fullName>
    </submittedName>
</protein>
<gene>
    <name evidence="1" type="ORF">M3P05_19205</name>
</gene>
<reference evidence="1 2" key="1">
    <citation type="submission" date="2022-05" db="EMBL/GenBank/DDBJ databases">
        <authorList>
            <person name="Park J.-S."/>
        </authorList>
    </citation>
    <scope>NUCLEOTIDE SEQUENCE [LARGE SCALE GENOMIC DNA]</scope>
    <source>
        <strain evidence="1 2">2012CJ34-2</strain>
    </source>
</reference>
<name>A0ABT0PL07_9GAMM</name>
<dbReference type="RefSeq" id="WP_249701733.1">
    <property type="nucleotide sequence ID" value="NZ_JAMFLX010000043.1"/>
</dbReference>
<comment type="caution">
    <text evidence="1">The sequence shown here is derived from an EMBL/GenBank/DDBJ whole genome shotgun (WGS) entry which is preliminary data.</text>
</comment>
<evidence type="ECO:0000313" key="1">
    <source>
        <dbReference type="EMBL" id="MCL6272054.1"/>
    </source>
</evidence>
<dbReference type="EMBL" id="JAMFLX010000043">
    <property type="protein sequence ID" value="MCL6272054.1"/>
    <property type="molecule type" value="Genomic_DNA"/>
</dbReference>